<dbReference type="InterPro" id="IPR037185">
    <property type="entry name" value="EmrE-like"/>
</dbReference>
<dbReference type="InterPro" id="IPR003844">
    <property type="entry name" value="UPF0060"/>
</dbReference>
<evidence type="ECO:0000313" key="6">
    <source>
        <dbReference type="EMBL" id="TGL87786.1"/>
    </source>
</evidence>
<dbReference type="RefSeq" id="WP_135586918.1">
    <property type="nucleotide sequence ID" value="NZ_RQGO01000001.1"/>
</dbReference>
<keyword evidence="1 5" id="KW-1003">Cell membrane</keyword>
<feature type="transmembrane region" description="Helical" evidence="5">
    <location>
        <begin position="69"/>
        <end position="88"/>
    </location>
</feature>
<proteinExistence type="inferred from homology"/>
<comment type="subcellular location">
    <subcellularLocation>
        <location evidence="5">Cell membrane</location>
        <topology evidence="5">Multi-pass membrane protein</topology>
    </subcellularLocation>
</comment>
<evidence type="ECO:0000256" key="2">
    <source>
        <dbReference type="ARBA" id="ARBA00022692"/>
    </source>
</evidence>
<feature type="transmembrane region" description="Helical" evidence="5">
    <location>
        <begin position="100"/>
        <end position="117"/>
    </location>
</feature>
<dbReference type="GO" id="GO:0005886">
    <property type="term" value="C:plasma membrane"/>
    <property type="evidence" value="ECO:0007669"/>
    <property type="project" value="UniProtKB-SubCell"/>
</dbReference>
<evidence type="ECO:0000256" key="1">
    <source>
        <dbReference type="ARBA" id="ARBA00022475"/>
    </source>
</evidence>
<protein>
    <submittedName>
        <fullName evidence="6">YnfA family protein</fullName>
    </submittedName>
</protein>
<dbReference type="Proteomes" id="UP000298263">
    <property type="component" value="Unassembled WGS sequence"/>
</dbReference>
<evidence type="ECO:0000256" key="3">
    <source>
        <dbReference type="ARBA" id="ARBA00022989"/>
    </source>
</evidence>
<name>A0A4Z1A8Z4_9LEPT</name>
<dbReference type="SUPFAM" id="SSF103481">
    <property type="entry name" value="Multidrug resistance efflux transporter EmrE"/>
    <property type="match status" value="1"/>
</dbReference>
<sequence length="118" mass="13428">MFKFLNSDFFSVYINPILVFLLAGLCEIGGGYLIWLWIRENKSIFIGILGFIILGFYGVVATYQPTNFARTYATYGGIFIVMSLAWAWKFDQFIPNRFDIIGASIALIGVMIIFFAPR</sequence>
<dbReference type="NCBIfam" id="NF002586">
    <property type="entry name" value="PRK02237.1"/>
    <property type="match status" value="1"/>
</dbReference>
<keyword evidence="3 5" id="KW-1133">Transmembrane helix</keyword>
<dbReference type="PANTHER" id="PTHR36116:SF1">
    <property type="entry name" value="UPF0060 MEMBRANE PROTEIN YNFA"/>
    <property type="match status" value="1"/>
</dbReference>
<evidence type="ECO:0000256" key="4">
    <source>
        <dbReference type="ARBA" id="ARBA00023136"/>
    </source>
</evidence>
<dbReference type="HAMAP" id="MF_00010">
    <property type="entry name" value="UPF0060"/>
    <property type="match status" value="1"/>
</dbReference>
<dbReference type="PANTHER" id="PTHR36116">
    <property type="entry name" value="UPF0060 MEMBRANE PROTEIN YNFA"/>
    <property type="match status" value="1"/>
</dbReference>
<evidence type="ECO:0000313" key="7">
    <source>
        <dbReference type="Proteomes" id="UP000298263"/>
    </source>
</evidence>
<keyword evidence="2 5" id="KW-0812">Transmembrane</keyword>
<feature type="transmembrane region" description="Helical" evidence="5">
    <location>
        <begin position="12"/>
        <end position="37"/>
    </location>
</feature>
<dbReference type="EMBL" id="RQGP01000027">
    <property type="protein sequence ID" value="TGL87786.1"/>
    <property type="molecule type" value="Genomic_DNA"/>
</dbReference>
<comment type="similarity">
    <text evidence="5">Belongs to the UPF0060 family.</text>
</comment>
<accession>A0A4Z1A8Z4</accession>
<keyword evidence="4 5" id="KW-0472">Membrane</keyword>
<feature type="transmembrane region" description="Helical" evidence="5">
    <location>
        <begin position="44"/>
        <end position="63"/>
    </location>
</feature>
<organism evidence="6 7">
    <name type="scientific">Leptospira congkakensis</name>
    <dbReference type="NCBI Taxonomy" id="2484932"/>
    <lineage>
        <taxon>Bacteria</taxon>
        <taxon>Pseudomonadati</taxon>
        <taxon>Spirochaetota</taxon>
        <taxon>Spirochaetia</taxon>
        <taxon>Leptospirales</taxon>
        <taxon>Leptospiraceae</taxon>
        <taxon>Leptospira</taxon>
    </lineage>
</organism>
<comment type="caution">
    <text evidence="6">The sequence shown here is derived from an EMBL/GenBank/DDBJ whole genome shotgun (WGS) entry which is preliminary data.</text>
</comment>
<keyword evidence="7" id="KW-1185">Reference proteome</keyword>
<gene>
    <name evidence="6" type="ORF">EHQ69_16940</name>
</gene>
<dbReference type="OrthoDB" id="123240at2"/>
<dbReference type="AlphaFoldDB" id="A0A4Z1A8Z4"/>
<reference evidence="6" key="1">
    <citation type="journal article" date="2019" name="PLoS Negl. Trop. Dis.">
        <title>Revisiting the worldwide diversity of Leptospira species in the environment.</title>
        <authorList>
            <person name="Vincent A.T."/>
            <person name="Schiettekatte O."/>
            <person name="Bourhy P."/>
            <person name="Veyrier F.J."/>
            <person name="Picardeau M."/>
        </authorList>
    </citation>
    <scope>NUCLEOTIDE SEQUENCE [LARGE SCALE GENOMIC DNA]</scope>
    <source>
        <strain evidence="6">201702422</strain>
    </source>
</reference>
<evidence type="ECO:0000256" key="5">
    <source>
        <dbReference type="HAMAP-Rule" id="MF_00010"/>
    </source>
</evidence>
<dbReference type="Pfam" id="PF02694">
    <property type="entry name" value="UPF0060"/>
    <property type="match status" value="1"/>
</dbReference>